<dbReference type="Proteomes" id="UP000629098">
    <property type="component" value="Unassembled WGS sequence"/>
</dbReference>
<proteinExistence type="predicted"/>
<protein>
    <submittedName>
        <fullName evidence="3">Pentapeptide repeat-containing protein</fullName>
    </submittedName>
</protein>
<dbReference type="InterPro" id="IPR001646">
    <property type="entry name" value="5peptide_repeat"/>
</dbReference>
<dbReference type="Gene3D" id="2.160.20.80">
    <property type="entry name" value="E3 ubiquitin-protein ligase SopA"/>
    <property type="match status" value="1"/>
</dbReference>
<dbReference type="SUPFAM" id="SSF141571">
    <property type="entry name" value="Pentapeptide repeat-like"/>
    <property type="match status" value="1"/>
</dbReference>
<evidence type="ECO:0000313" key="4">
    <source>
        <dbReference type="Proteomes" id="UP000629098"/>
    </source>
</evidence>
<dbReference type="InterPro" id="IPR036869">
    <property type="entry name" value="J_dom_sf"/>
</dbReference>
<keyword evidence="4" id="KW-1185">Reference proteome</keyword>
<feature type="region of interest" description="Disordered" evidence="1">
    <location>
        <begin position="67"/>
        <end position="102"/>
    </location>
</feature>
<gene>
    <name evidence="3" type="ORF">ICL16_29200</name>
</gene>
<name>A0A8J7BYM6_9CYAN</name>
<evidence type="ECO:0000313" key="3">
    <source>
        <dbReference type="EMBL" id="MBD2776027.1"/>
    </source>
</evidence>
<dbReference type="Pfam" id="PF00226">
    <property type="entry name" value="DnaJ"/>
    <property type="match status" value="1"/>
</dbReference>
<organism evidence="3 4">
    <name type="scientific">Iningainema tapete BLCC-T55</name>
    <dbReference type="NCBI Taxonomy" id="2748662"/>
    <lineage>
        <taxon>Bacteria</taxon>
        <taxon>Bacillati</taxon>
        <taxon>Cyanobacteriota</taxon>
        <taxon>Cyanophyceae</taxon>
        <taxon>Nostocales</taxon>
        <taxon>Scytonemataceae</taxon>
        <taxon>Iningainema tapete</taxon>
    </lineage>
</organism>
<evidence type="ECO:0000259" key="2">
    <source>
        <dbReference type="PROSITE" id="PS50076"/>
    </source>
</evidence>
<dbReference type="PRINTS" id="PR00625">
    <property type="entry name" value="JDOMAIN"/>
</dbReference>
<dbReference type="InterPro" id="IPR051082">
    <property type="entry name" value="Pentapeptide-BTB/POZ_domain"/>
</dbReference>
<feature type="domain" description="J" evidence="2">
    <location>
        <begin position="6"/>
        <end position="68"/>
    </location>
</feature>
<sequence length="211" mass="23403">MREMNLYYQILELEPGATLDEVNQAYKDLAFVWHPDRMPKDNERLQEKAQKKLQDINEAREKLRSLKFNYQSPPPSKKPAQKTAEPPAPSSPDLSGKDYSRANLKGRDLSGRNLSYANLSGANLSDAFMHKVNLRGANLSDANLFRANLLLSDLREANLRGANLIGADLSGSDLREANFTGARIMSGDRLLVKLIGANLTGAIMPDGTIYE</sequence>
<dbReference type="PROSITE" id="PS50076">
    <property type="entry name" value="DNAJ_2"/>
    <property type="match status" value="1"/>
</dbReference>
<evidence type="ECO:0000256" key="1">
    <source>
        <dbReference type="SAM" id="MobiDB-lite"/>
    </source>
</evidence>
<dbReference type="SUPFAM" id="SSF46565">
    <property type="entry name" value="Chaperone J-domain"/>
    <property type="match status" value="1"/>
</dbReference>
<comment type="caution">
    <text evidence="3">The sequence shown here is derived from an EMBL/GenBank/DDBJ whole genome shotgun (WGS) entry which is preliminary data.</text>
</comment>
<dbReference type="AlphaFoldDB" id="A0A8J7BYM6"/>
<dbReference type="SMART" id="SM00271">
    <property type="entry name" value="DnaJ"/>
    <property type="match status" value="1"/>
</dbReference>
<dbReference type="Pfam" id="PF00805">
    <property type="entry name" value="Pentapeptide"/>
    <property type="match status" value="2"/>
</dbReference>
<reference evidence="3" key="1">
    <citation type="submission" date="2020-09" db="EMBL/GenBank/DDBJ databases">
        <title>Iningainema tapete sp. nov. (Scytonemataceae, Cyanobacteria) from greenhouses in central Florida (USA) produces two types of nodularin with biosynthetic potential for microcystin-LR and anabaenopeptins.</title>
        <authorList>
            <person name="Berthold D.E."/>
            <person name="Lefler F.W."/>
            <person name="Huang I.-S."/>
            <person name="Abdulla H."/>
            <person name="Zimba P.V."/>
            <person name="Laughinghouse H.D. IV."/>
        </authorList>
    </citation>
    <scope>NUCLEOTIDE SEQUENCE</scope>
    <source>
        <strain evidence="3">BLCCT55</strain>
    </source>
</reference>
<dbReference type="Gene3D" id="1.10.287.110">
    <property type="entry name" value="DnaJ domain"/>
    <property type="match status" value="1"/>
</dbReference>
<accession>A0A8J7BYM6</accession>
<dbReference type="InterPro" id="IPR001623">
    <property type="entry name" value="DnaJ_domain"/>
</dbReference>
<dbReference type="PANTHER" id="PTHR14136">
    <property type="entry name" value="BTB_POZ DOMAIN-CONTAINING PROTEIN KCTD9"/>
    <property type="match status" value="1"/>
</dbReference>
<dbReference type="EMBL" id="JACXAE010000086">
    <property type="protein sequence ID" value="MBD2776027.1"/>
    <property type="molecule type" value="Genomic_DNA"/>
</dbReference>
<dbReference type="PANTHER" id="PTHR14136:SF17">
    <property type="entry name" value="BTB_POZ DOMAIN-CONTAINING PROTEIN KCTD9"/>
    <property type="match status" value="1"/>
</dbReference>
<dbReference type="CDD" id="cd06257">
    <property type="entry name" value="DnaJ"/>
    <property type="match status" value="1"/>
</dbReference>
<dbReference type="RefSeq" id="WP_190835081.1">
    <property type="nucleotide sequence ID" value="NZ_CAWPPI010000086.1"/>
</dbReference>